<reference evidence="1 2" key="2">
    <citation type="journal article" date="2022" name="Mol. Ecol. Resour.">
        <title>The genomes of chicory, endive, great burdock and yacon provide insights into Asteraceae paleo-polyploidization history and plant inulin production.</title>
        <authorList>
            <person name="Fan W."/>
            <person name="Wang S."/>
            <person name="Wang H."/>
            <person name="Wang A."/>
            <person name="Jiang F."/>
            <person name="Liu H."/>
            <person name="Zhao H."/>
            <person name="Xu D."/>
            <person name="Zhang Y."/>
        </authorList>
    </citation>
    <scope>NUCLEOTIDE SEQUENCE [LARGE SCALE GENOMIC DNA]</scope>
    <source>
        <strain evidence="2">cv. Yunnan</strain>
        <tissue evidence="1">Leaves</tissue>
    </source>
</reference>
<evidence type="ECO:0000313" key="1">
    <source>
        <dbReference type="EMBL" id="KAI3675691.1"/>
    </source>
</evidence>
<dbReference type="Proteomes" id="UP001056120">
    <property type="component" value="Linkage Group LG29"/>
</dbReference>
<organism evidence="1 2">
    <name type="scientific">Smallanthus sonchifolius</name>
    <dbReference type="NCBI Taxonomy" id="185202"/>
    <lineage>
        <taxon>Eukaryota</taxon>
        <taxon>Viridiplantae</taxon>
        <taxon>Streptophyta</taxon>
        <taxon>Embryophyta</taxon>
        <taxon>Tracheophyta</taxon>
        <taxon>Spermatophyta</taxon>
        <taxon>Magnoliopsida</taxon>
        <taxon>eudicotyledons</taxon>
        <taxon>Gunneridae</taxon>
        <taxon>Pentapetalae</taxon>
        <taxon>asterids</taxon>
        <taxon>campanulids</taxon>
        <taxon>Asterales</taxon>
        <taxon>Asteraceae</taxon>
        <taxon>Asteroideae</taxon>
        <taxon>Heliantheae alliance</taxon>
        <taxon>Millerieae</taxon>
        <taxon>Smallanthus</taxon>
    </lineage>
</organism>
<comment type="caution">
    <text evidence="1">The sequence shown here is derived from an EMBL/GenBank/DDBJ whole genome shotgun (WGS) entry which is preliminary data.</text>
</comment>
<dbReference type="EMBL" id="CM042046">
    <property type="protein sequence ID" value="KAI3675691.1"/>
    <property type="molecule type" value="Genomic_DNA"/>
</dbReference>
<gene>
    <name evidence="1" type="ORF">L1987_85283</name>
</gene>
<sequence length="124" mass="13616">MTSKPCYSEWESVLPEPKHLVNCNTVIVRYTLSTPIPSDSDHSSDLTINEQQSSTRDTDLKKFLPKLYESGQVRNKRARSDLVGSSGKKMKVADTKNDVVSSPGGGGNVVFDCDLNNAVVIIEE</sequence>
<accession>A0ACB8XWB7</accession>
<evidence type="ECO:0000313" key="2">
    <source>
        <dbReference type="Proteomes" id="UP001056120"/>
    </source>
</evidence>
<reference evidence="2" key="1">
    <citation type="journal article" date="2022" name="Mol. Ecol. Resour.">
        <title>The genomes of chicory, endive, great burdock and yacon provide insights into Asteraceae palaeo-polyploidization history and plant inulin production.</title>
        <authorList>
            <person name="Fan W."/>
            <person name="Wang S."/>
            <person name="Wang H."/>
            <person name="Wang A."/>
            <person name="Jiang F."/>
            <person name="Liu H."/>
            <person name="Zhao H."/>
            <person name="Xu D."/>
            <person name="Zhang Y."/>
        </authorList>
    </citation>
    <scope>NUCLEOTIDE SEQUENCE [LARGE SCALE GENOMIC DNA]</scope>
    <source>
        <strain evidence="2">cv. Yunnan</strain>
    </source>
</reference>
<proteinExistence type="predicted"/>
<name>A0ACB8XWB7_9ASTR</name>
<keyword evidence="2" id="KW-1185">Reference proteome</keyword>
<protein>
    <submittedName>
        <fullName evidence="1">Uncharacterized protein</fullName>
    </submittedName>
</protein>